<protein>
    <submittedName>
        <fullName evidence="4">Uncharacterized protein</fullName>
    </submittedName>
</protein>
<dbReference type="WBParaSite" id="Gr19_v10_g14489.t1">
    <property type="protein sequence ID" value="Gr19_v10_g14489.t1"/>
    <property type="gene ID" value="Gr19_v10_g14489"/>
</dbReference>
<accession>A0A914H7P7</accession>
<feature type="compositionally biased region" description="Basic and acidic residues" evidence="1">
    <location>
        <begin position="1"/>
        <end position="21"/>
    </location>
</feature>
<name>A0A914H7P7_GLORO</name>
<keyword evidence="3" id="KW-1185">Reference proteome</keyword>
<evidence type="ECO:0000256" key="1">
    <source>
        <dbReference type="SAM" id="MobiDB-lite"/>
    </source>
</evidence>
<keyword evidence="2" id="KW-1133">Transmembrane helix</keyword>
<feature type="compositionally biased region" description="Polar residues" evidence="1">
    <location>
        <begin position="47"/>
        <end position="61"/>
    </location>
</feature>
<dbReference type="Proteomes" id="UP000887572">
    <property type="component" value="Unplaced"/>
</dbReference>
<evidence type="ECO:0000256" key="2">
    <source>
        <dbReference type="SAM" id="Phobius"/>
    </source>
</evidence>
<feature type="region of interest" description="Disordered" evidence="1">
    <location>
        <begin position="1"/>
        <end position="27"/>
    </location>
</feature>
<organism evidence="3 4">
    <name type="scientific">Globodera rostochiensis</name>
    <name type="common">Golden nematode worm</name>
    <name type="synonym">Heterodera rostochiensis</name>
    <dbReference type="NCBI Taxonomy" id="31243"/>
    <lineage>
        <taxon>Eukaryota</taxon>
        <taxon>Metazoa</taxon>
        <taxon>Ecdysozoa</taxon>
        <taxon>Nematoda</taxon>
        <taxon>Chromadorea</taxon>
        <taxon>Rhabditida</taxon>
        <taxon>Tylenchina</taxon>
        <taxon>Tylenchomorpha</taxon>
        <taxon>Tylenchoidea</taxon>
        <taxon>Heteroderidae</taxon>
        <taxon>Heteroderinae</taxon>
        <taxon>Globodera</taxon>
    </lineage>
</organism>
<dbReference type="AlphaFoldDB" id="A0A914H7P7"/>
<feature type="transmembrane region" description="Helical" evidence="2">
    <location>
        <begin position="197"/>
        <end position="217"/>
    </location>
</feature>
<evidence type="ECO:0000313" key="3">
    <source>
        <dbReference type="Proteomes" id="UP000887572"/>
    </source>
</evidence>
<reference evidence="4" key="1">
    <citation type="submission" date="2022-11" db="UniProtKB">
        <authorList>
            <consortium name="WormBaseParasite"/>
        </authorList>
    </citation>
    <scope>IDENTIFICATION</scope>
</reference>
<proteinExistence type="predicted"/>
<evidence type="ECO:0000313" key="4">
    <source>
        <dbReference type="WBParaSite" id="Gr19_v10_g14489.t1"/>
    </source>
</evidence>
<keyword evidence="2" id="KW-0812">Transmembrane</keyword>
<keyword evidence="2" id="KW-0472">Membrane</keyword>
<sequence length="226" mass="24632">MNPKYDGHSSSHHQQEGRQQFDEISLNMSPVHPMSYVLSPLGEATISLSAEESPTSGTSPTAIVPPTTPEQIDQFQLSEPADPPKDLPVRVAVAQGGSSSHAQPMPPQHSPPPIYATIYPPGTNPATSLGHIPFYANCSPTYIIDAGVNRTGKRAELSPTLLVHGTMFEPTHLDTPPVLILTDPYCELAHRRRAQAVLSLMFLFFPLVALLLIFMSIHGLNSHWLF</sequence>
<feature type="region of interest" description="Disordered" evidence="1">
    <location>
        <begin position="47"/>
        <end position="67"/>
    </location>
</feature>